<feature type="compositionally biased region" description="Low complexity" evidence="1">
    <location>
        <begin position="339"/>
        <end position="351"/>
    </location>
</feature>
<feature type="region of interest" description="Disordered" evidence="1">
    <location>
        <begin position="51"/>
        <end position="128"/>
    </location>
</feature>
<feature type="compositionally biased region" description="Basic and acidic residues" evidence="1">
    <location>
        <begin position="86"/>
        <end position="108"/>
    </location>
</feature>
<feature type="non-terminal residue" evidence="2">
    <location>
        <position position="637"/>
    </location>
</feature>
<gene>
    <name evidence="2" type="ORF">AGLY_012608</name>
</gene>
<name>A0A6G0T9Q6_APHGL</name>
<dbReference type="Proteomes" id="UP000475862">
    <property type="component" value="Unassembled WGS sequence"/>
</dbReference>
<feature type="region of interest" description="Disordered" evidence="1">
    <location>
        <begin position="231"/>
        <end position="264"/>
    </location>
</feature>
<organism evidence="2 3">
    <name type="scientific">Aphis glycines</name>
    <name type="common">Soybean aphid</name>
    <dbReference type="NCBI Taxonomy" id="307491"/>
    <lineage>
        <taxon>Eukaryota</taxon>
        <taxon>Metazoa</taxon>
        <taxon>Ecdysozoa</taxon>
        <taxon>Arthropoda</taxon>
        <taxon>Hexapoda</taxon>
        <taxon>Insecta</taxon>
        <taxon>Pterygota</taxon>
        <taxon>Neoptera</taxon>
        <taxon>Paraneoptera</taxon>
        <taxon>Hemiptera</taxon>
        <taxon>Sternorrhyncha</taxon>
        <taxon>Aphidomorpha</taxon>
        <taxon>Aphidoidea</taxon>
        <taxon>Aphididae</taxon>
        <taxon>Aphidini</taxon>
        <taxon>Aphis</taxon>
        <taxon>Aphis</taxon>
    </lineage>
</organism>
<feature type="region of interest" description="Disordered" evidence="1">
    <location>
        <begin position="373"/>
        <end position="392"/>
    </location>
</feature>
<keyword evidence="3" id="KW-1185">Reference proteome</keyword>
<reference evidence="2 3" key="1">
    <citation type="submission" date="2019-08" db="EMBL/GenBank/DDBJ databases">
        <title>The genome of the soybean aphid Biotype 1, its phylome, world population structure and adaptation to the North American continent.</title>
        <authorList>
            <person name="Giordano R."/>
            <person name="Donthu R.K."/>
            <person name="Hernandez A.G."/>
            <person name="Wright C.L."/>
            <person name="Zimin A.V."/>
        </authorList>
    </citation>
    <scope>NUCLEOTIDE SEQUENCE [LARGE SCALE GENOMIC DNA]</scope>
    <source>
        <tissue evidence="2">Whole aphids</tissue>
    </source>
</reference>
<evidence type="ECO:0000313" key="2">
    <source>
        <dbReference type="EMBL" id="KAE9528186.1"/>
    </source>
</evidence>
<comment type="caution">
    <text evidence="2">The sequence shown here is derived from an EMBL/GenBank/DDBJ whole genome shotgun (WGS) entry which is preliminary data.</text>
</comment>
<evidence type="ECO:0000256" key="1">
    <source>
        <dbReference type="SAM" id="MobiDB-lite"/>
    </source>
</evidence>
<feature type="compositionally biased region" description="Polar residues" evidence="1">
    <location>
        <begin position="56"/>
        <end position="68"/>
    </location>
</feature>
<accession>A0A6G0T9Q6</accession>
<protein>
    <submittedName>
        <fullName evidence="2">Uncharacterized protein</fullName>
    </submittedName>
</protein>
<dbReference type="AlphaFoldDB" id="A0A6G0T9Q6"/>
<evidence type="ECO:0000313" key="3">
    <source>
        <dbReference type="Proteomes" id="UP000475862"/>
    </source>
</evidence>
<sequence>MDILIPSCVKHLVLYFNTLTHQLQYEQNTESEHDGQQVHESRLFVPDEHLEEHDVQQSAGGQSLQDNGHPSGRSVHSAAGAALHQHHADDDAHGRDQGERGHVHDEHGPPGLGPGQFQSDAKGDDQLVRGYGDEQVPHVIDALLQPYGQALEHLVERQRQHGEQAAERVAAVGPADAVAVQLHLFLNVFVDSWPVCRQRGRRRRRAGPPARRPVPLVVRLAVVQQLLVAGHRHAARHRRDGTGRASAAGQRGPRYGHGPAPQAHRPVQHLLRGAAVRVTGRAPIQHRVHDLVHDEHHEEPGAEYQVAQVLGALSVGQLSGLLQPADALPDLGLQVQQRGEQQHAAAEAQQQRHGRRTGGRVAAVRVTGVVRRRGRRGRGVHAPPLGQLQRHDAQDERAQAQDENGERFGHDYLVDERRRAGRRRVVRHYYRFGHDLTPRYIYNILCVILLILPPRRSGRRSRIRRVLYYYKYIITTIIRVGAQNRERDAQKYNIIIVGSVRGRACSAGETRTTRRRSNAVTAAPTTIPCTTRNYDDRRRTHSTAPVSQTLSGHLERGRRLLRGVPCATTRPNVENRRGGVYTLTAAIGHHYRASSHYVPLPLSPPTVYHYYYYYYYYDDDDENAHENNNIIIINNNN</sequence>
<feature type="region of interest" description="Disordered" evidence="1">
    <location>
        <begin position="339"/>
        <end position="359"/>
    </location>
</feature>
<dbReference type="EMBL" id="VYZN01000049">
    <property type="protein sequence ID" value="KAE9528186.1"/>
    <property type="molecule type" value="Genomic_DNA"/>
</dbReference>
<proteinExistence type="predicted"/>